<evidence type="ECO:0000256" key="2">
    <source>
        <dbReference type="ARBA" id="ARBA00007613"/>
    </source>
</evidence>
<evidence type="ECO:0000256" key="4">
    <source>
        <dbReference type="ARBA" id="ARBA00022692"/>
    </source>
</evidence>
<name>A0ABU9CBN2_9BURK</name>
<evidence type="ECO:0000256" key="7">
    <source>
        <dbReference type="ARBA" id="ARBA00023139"/>
    </source>
</evidence>
<accession>A0ABU9CBN2</accession>
<dbReference type="Gene3D" id="2.20.200.10">
    <property type="entry name" value="Outer membrane efflux proteins (OEP)"/>
    <property type="match status" value="1"/>
</dbReference>
<keyword evidence="7 9" id="KW-0564">Palmitate</keyword>
<dbReference type="Proteomes" id="UP001365405">
    <property type="component" value="Unassembled WGS sequence"/>
</dbReference>
<evidence type="ECO:0000256" key="9">
    <source>
        <dbReference type="RuleBase" id="RU362097"/>
    </source>
</evidence>
<keyword evidence="5" id="KW-0732">Signal</keyword>
<dbReference type="RefSeq" id="WP_341408938.1">
    <property type="nucleotide sequence ID" value="NZ_JBBUTH010000001.1"/>
</dbReference>
<dbReference type="NCBIfam" id="TIGR01845">
    <property type="entry name" value="outer_NodT"/>
    <property type="match status" value="1"/>
</dbReference>
<evidence type="ECO:0000256" key="3">
    <source>
        <dbReference type="ARBA" id="ARBA00022452"/>
    </source>
</evidence>
<evidence type="ECO:0000313" key="12">
    <source>
        <dbReference type="Proteomes" id="UP001365405"/>
    </source>
</evidence>
<proteinExistence type="inferred from homology"/>
<protein>
    <submittedName>
        <fullName evidence="11">Efflux transporter outer membrane subunit</fullName>
    </submittedName>
</protein>
<gene>
    <name evidence="11" type="ORF">AACH10_03355</name>
</gene>
<keyword evidence="4 9" id="KW-0812">Transmembrane</keyword>
<dbReference type="Pfam" id="PF02321">
    <property type="entry name" value="OEP"/>
    <property type="match status" value="2"/>
</dbReference>
<evidence type="ECO:0000313" key="11">
    <source>
        <dbReference type="EMBL" id="MEK8049268.1"/>
    </source>
</evidence>
<dbReference type="PANTHER" id="PTHR30203:SF20">
    <property type="entry name" value="MULTIDRUG RESISTANCE OUTER MEMBRANE PROTEIN MDTP-RELATED"/>
    <property type="match status" value="1"/>
</dbReference>
<dbReference type="PANTHER" id="PTHR30203">
    <property type="entry name" value="OUTER MEMBRANE CATION EFFLUX PROTEIN"/>
    <property type="match status" value="1"/>
</dbReference>
<evidence type="ECO:0000256" key="6">
    <source>
        <dbReference type="ARBA" id="ARBA00023136"/>
    </source>
</evidence>
<dbReference type="InterPro" id="IPR010131">
    <property type="entry name" value="MdtP/NodT-like"/>
</dbReference>
<reference evidence="11 12" key="1">
    <citation type="submission" date="2024-04" db="EMBL/GenBank/DDBJ databases">
        <title>Novel species of the genus Ideonella isolated from streams.</title>
        <authorList>
            <person name="Lu H."/>
        </authorList>
    </citation>
    <scope>NUCLEOTIDE SEQUENCE [LARGE SCALE GENOMIC DNA]</scope>
    <source>
        <strain evidence="11 12">DXS22W</strain>
    </source>
</reference>
<comment type="caution">
    <text evidence="11">The sequence shown here is derived from an EMBL/GenBank/DDBJ whole genome shotgun (WGS) entry which is preliminary data.</text>
</comment>
<keyword evidence="10" id="KW-0175">Coiled coil</keyword>
<evidence type="ECO:0000256" key="5">
    <source>
        <dbReference type="ARBA" id="ARBA00022729"/>
    </source>
</evidence>
<organism evidence="11 12">
    <name type="scientific">Pseudaquabacterium inlustre</name>
    <dbReference type="NCBI Taxonomy" id="2984192"/>
    <lineage>
        <taxon>Bacteria</taxon>
        <taxon>Pseudomonadati</taxon>
        <taxon>Pseudomonadota</taxon>
        <taxon>Betaproteobacteria</taxon>
        <taxon>Burkholderiales</taxon>
        <taxon>Sphaerotilaceae</taxon>
        <taxon>Pseudaquabacterium</taxon>
    </lineage>
</organism>
<keyword evidence="3 9" id="KW-1134">Transmembrane beta strand</keyword>
<evidence type="ECO:0000256" key="1">
    <source>
        <dbReference type="ARBA" id="ARBA00004370"/>
    </source>
</evidence>
<feature type="coiled-coil region" evidence="10">
    <location>
        <begin position="240"/>
        <end position="267"/>
    </location>
</feature>
<sequence>MNPTAPHPVTGTACARGLTLATVSTAIAAAALLTLLGGCASPGPQAGAALSQPAAAERFGATGTATPWPTERWWQAFGDARLDTLVGQALAGQPSLKLAAARLQQAQAAVAASDAARSPQANLSVDLTDQRFTAKGLVPAPVAGHIYWSNSATLGASWDLDLFGRQRATLDAAIGQARSAEAEAQAARVLLAGNITAAWVQLARQVQARDLAQQTLAQRQQLQQLVRQRLAAGLDTQVELRQADGTMAQARLEVAQAEEAIQRSRHALAELAGLPLQALAELSPTLADAPAAALPTTLPADLLGRRADLVAQRWRVEAALKDVDVARTQFYPNVSLTGFVGLSSLGLDNLLKSGAQTYGVGPALRLPVFDGGRLRANLGAKRAEVEAAVAGYDAALQRALREVADELASQQALATQAQAQAEATAAAEAGLALARQREQAGLATRLSVVNAELGLLAQRRASLELQARTLASRVALARALGGGWQAAPDGLPAPLTTAQR</sequence>
<keyword evidence="12" id="KW-1185">Reference proteome</keyword>
<dbReference type="EMBL" id="JBBUTH010000001">
    <property type="protein sequence ID" value="MEK8049268.1"/>
    <property type="molecule type" value="Genomic_DNA"/>
</dbReference>
<evidence type="ECO:0000256" key="10">
    <source>
        <dbReference type="SAM" id="Coils"/>
    </source>
</evidence>
<keyword evidence="8 9" id="KW-0449">Lipoprotein</keyword>
<dbReference type="InterPro" id="IPR003423">
    <property type="entry name" value="OMP_efflux"/>
</dbReference>
<dbReference type="Gene3D" id="1.20.1600.10">
    <property type="entry name" value="Outer membrane efflux proteins (OEP)"/>
    <property type="match status" value="1"/>
</dbReference>
<evidence type="ECO:0000256" key="8">
    <source>
        <dbReference type="ARBA" id="ARBA00023288"/>
    </source>
</evidence>
<keyword evidence="6 9" id="KW-0472">Membrane</keyword>
<comment type="subcellular location">
    <subcellularLocation>
        <location evidence="9">Cell membrane</location>
        <topology evidence="9">Lipid-anchor</topology>
    </subcellularLocation>
    <subcellularLocation>
        <location evidence="1">Membrane</location>
    </subcellularLocation>
</comment>
<comment type="similarity">
    <text evidence="2 9">Belongs to the outer membrane factor (OMF) (TC 1.B.17) family.</text>
</comment>
<dbReference type="SUPFAM" id="SSF56954">
    <property type="entry name" value="Outer membrane efflux proteins (OEP)"/>
    <property type="match status" value="1"/>
</dbReference>